<evidence type="ECO:0000256" key="1">
    <source>
        <dbReference type="ARBA" id="ARBA00000086"/>
    </source>
</evidence>
<dbReference type="CDD" id="cd00056">
    <property type="entry name" value="ENDO3c"/>
    <property type="match status" value="1"/>
</dbReference>
<dbReference type="Gene3D" id="1.10.1670.40">
    <property type="match status" value="1"/>
</dbReference>
<accession>A0A9X0QY31</accession>
<dbReference type="SMART" id="SM00478">
    <property type="entry name" value="ENDO3c"/>
    <property type="match status" value="1"/>
</dbReference>
<dbReference type="SUPFAM" id="SSF48150">
    <property type="entry name" value="DNA-glycosylase"/>
    <property type="match status" value="1"/>
</dbReference>
<keyword evidence="5" id="KW-0234">DNA repair</keyword>
<keyword evidence="8" id="KW-1185">Reference proteome</keyword>
<gene>
    <name evidence="7" type="ORF">H7965_11890</name>
</gene>
<dbReference type="RefSeq" id="WP_186770793.1">
    <property type="nucleotide sequence ID" value="NZ_JACOMF010000011.1"/>
</dbReference>
<dbReference type="InterPro" id="IPR003265">
    <property type="entry name" value="HhH-GPD_domain"/>
</dbReference>
<evidence type="ECO:0000256" key="5">
    <source>
        <dbReference type="ARBA" id="ARBA00023204"/>
    </source>
</evidence>
<dbReference type="GO" id="GO:0032993">
    <property type="term" value="C:protein-DNA complex"/>
    <property type="evidence" value="ECO:0007669"/>
    <property type="project" value="TreeGrafter"/>
</dbReference>
<comment type="catalytic activity">
    <reaction evidence="1">
        <text>Hydrolysis of alkylated DNA, releasing 3-methyladenine, 3-methylguanine, 7-methylguanine and 7-methyladenine.</text>
        <dbReference type="EC" id="3.2.2.21"/>
    </reaction>
</comment>
<dbReference type="InterPro" id="IPR011257">
    <property type="entry name" value="DNA_glycosylase"/>
</dbReference>
<dbReference type="AlphaFoldDB" id="A0A9X0QY31"/>
<dbReference type="FunFam" id="1.10.340.30:FF:000004">
    <property type="entry name" value="DNA-3-methyladenine glycosylase II"/>
    <property type="match status" value="1"/>
</dbReference>
<evidence type="ECO:0000256" key="3">
    <source>
        <dbReference type="ARBA" id="ARBA00012000"/>
    </source>
</evidence>
<dbReference type="GO" id="GO:0008725">
    <property type="term" value="F:DNA-3-methyladenine glycosylase activity"/>
    <property type="evidence" value="ECO:0007669"/>
    <property type="project" value="TreeGrafter"/>
</dbReference>
<dbReference type="Proteomes" id="UP000600101">
    <property type="component" value="Unassembled WGS sequence"/>
</dbReference>
<comment type="caution">
    <text evidence="7">The sequence shown here is derived from an EMBL/GenBank/DDBJ whole genome shotgun (WGS) entry which is preliminary data.</text>
</comment>
<dbReference type="GO" id="GO:0006285">
    <property type="term" value="P:base-excision repair, AP site formation"/>
    <property type="evidence" value="ECO:0007669"/>
    <property type="project" value="TreeGrafter"/>
</dbReference>
<evidence type="ECO:0000313" key="7">
    <source>
        <dbReference type="EMBL" id="MBC4016025.1"/>
    </source>
</evidence>
<proteinExistence type="inferred from homology"/>
<reference evidence="7" key="1">
    <citation type="submission" date="2020-08" db="EMBL/GenBank/DDBJ databases">
        <authorList>
            <person name="Hu Y."/>
            <person name="Nguyen S.V."/>
            <person name="Li F."/>
            <person name="Fanning S."/>
        </authorList>
    </citation>
    <scope>NUCLEOTIDE SEQUENCE</scope>
    <source>
        <strain evidence="7">SYSU D8009</strain>
    </source>
</reference>
<dbReference type="GO" id="GO:0006307">
    <property type="term" value="P:DNA alkylation repair"/>
    <property type="evidence" value="ECO:0007669"/>
    <property type="project" value="TreeGrafter"/>
</dbReference>
<organism evidence="7 8">
    <name type="scientific">Siccirubricoccus deserti</name>
    <dbReference type="NCBI Taxonomy" id="2013562"/>
    <lineage>
        <taxon>Bacteria</taxon>
        <taxon>Pseudomonadati</taxon>
        <taxon>Pseudomonadota</taxon>
        <taxon>Alphaproteobacteria</taxon>
        <taxon>Acetobacterales</taxon>
        <taxon>Roseomonadaceae</taxon>
        <taxon>Siccirubricoccus</taxon>
    </lineage>
</organism>
<dbReference type="PANTHER" id="PTHR43003:SF5">
    <property type="entry name" value="DNA-3-METHYLADENINE GLYCOSYLASE"/>
    <property type="match status" value="1"/>
</dbReference>
<dbReference type="Gene3D" id="1.10.340.30">
    <property type="entry name" value="Hypothetical protein, domain 2"/>
    <property type="match status" value="1"/>
</dbReference>
<evidence type="ECO:0000256" key="4">
    <source>
        <dbReference type="ARBA" id="ARBA00022763"/>
    </source>
</evidence>
<dbReference type="EMBL" id="JACOMF010000011">
    <property type="protein sequence ID" value="MBC4016025.1"/>
    <property type="molecule type" value="Genomic_DNA"/>
</dbReference>
<keyword evidence="4" id="KW-0227">DNA damage</keyword>
<dbReference type="PANTHER" id="PTHR43003">
    <property type="entry name" value="DNA-3-METHYLADENINE GLYCOSYLASE"/>
    <property type="match status" value="1"/>
</dbReference>
<evidence type="ECO:0000256" key="2">
    <source>
        <dbReference type="ARBA" id="ARBA00010817"/>
    </source>
</evidence>
<evidence type="ECO:0000313" key="8">
    <source>
        <dbReference type="Proteomes" id="UP000600101"/>
    </source>
</evidence>
<dbReference type="InterPro" id="IPR051912">
    <property type="entry name" value="Alkylbase_DNA_Glycosylase/TA"/>
</dbReference>
<dbReference type="EC" id="3.2.2.21" evidence="3"/>
<dbReference type="Pfam" id="PF00730">
    <property type="entry name" value="HhH-GPD"/>
    <property type="match status" value="1"/>
</dbReference>
<evidence type="ECO:0000259" key="6">
    <source>
        <dbReference type="SMART" id="SM00478"/>
    </source>
</evidence>
<dbReference type="GO" id="GO:0032131">
    <property type="term" value="F:alkylated DNA binding"/>
    <property type="evidence" value="ECO:0007669"/>
    <property type="project" value="TreeGrafter"/>
</dbReference>
<name>A0A9X0QY31_9PROT</name>
<comment type="similarity">
    <text evidence="2">Belongs to the alkylbase DNA glycosidase AlkA family.</text>
</comment>
<feature type="domain" description="HhH-GPD" evidence="6">
    <location>
        <begin position="59"/>
        <end position="215"/>
    </location>
</feature>
<sequence length="225" mass="24172">MVENVGTGAPPAAASAGWAKAERALRRDPVLKRVIRQIGPCTLAPVQREPYEALIRAIAHQQVHGRAAEAILGRFLAQHPGEAFPAPAAVLAMDVAAMRACGFSQSKVAAIRDIAEKAAGGLVPPLQGCARLSDEALIERLVAIRGVGRWTVEMLLIFTLGRPDVLPVDDFGVREGWRVAAGLEAQPKPKALAEIGQAWAPWRSIAAWYLWRAADAAKRSVFKPQ</sequence>
<protein>
    <recommendedName>
        <fullName evidence="3">DNA-3-methyladenine glycosylase II</fullName>
        <ecNumber evidence="3">3.2.2.21</ecNumber>
    </recommendedName>
</protein>
<dbReference type="GO" id="GO:0043916">
    <property type="term" value="F:DNA-7-methylguanine glycosylase activity"/>
    <property type="evidence" value="ECO:0007669"/>
    <property type="project" value="TreeGrafter"/>
</dbReference>